<feature type="chain" id="PRO_5034953997" description="Parvulin-like PPIase" evidence="10">
    <location>
        <begin position="27"/>
        <end position="427"/>
    </location>
</feature>
<reference evidence="12 13" key="1">
    <citation type="submission" date="2017-01" db="EMBL/GenBank/DDBJ databases">
        <authorList>
            <person name="Varghese N."/>
            <person name="Submissions S."/>
        </authorList>
    </citation>
    <scope>NUCLEOTIDE SEQUENCE [LARGE SCALE GENOMIC DNA]</scope>
    <source>
        <strain evidence="12 13">ATCC 35905</strain>
    </source>
</reference>
<evidence type="ECO:0000256" key="5">
    <source>
        <dbReference type="ARBA" id="ARBA00023186"/>
    </source>
</evidence>
<dbReference type="OrthoDB" id="9791746at2"/>
<evidence type="ECO:0000256" key="2">
    <source>
        <dbReference type="ARBA" id="ARBA00022729"/>
    </source>
</evidence>
<keyword evidence="4 9" id="KW-0697">Rotamase</keyword>
<evidence type="ECO:0000256" key="1">
    <source>
        <dbReference type="ARBA" id="ARBA00018370"/>
    </source>
</evidence>
<dbReference type="RefSeq" id="WP_029312691.1">
    <property type="nucleotide sequence ID" value="NZ_FTNE01000001.1"/>
</dbReference>
<dbReference type="PANTHER" id="PTHR47637:SF1">
    <property type="entry name" value="CHAPERONE SURA"/>
    <property type="match status" value="1"/>
</dbReference>
<proteinExistence type="predicted"/>
<dbReference type="AlphaFoldDB" id="A0A8G2CHR8"/>
<keyword evidence="13" id="KW-1185">Reference proteome</keyword>
<evidence type="ECO:0000259" key="11">
    <source>
        <dbReference type="PROSITE" id="PS50198"/>
    </source>
</evidence>
<evidence type="ECO:0000313" key="12">
    <source>
        <dbReference type="EMBL" id="SIQ10013.1"/>
    </source>
</evidence>
<dbReference type="InterPro" id="IPR046357">
    <property type="entry name" value="PPIase_dom_sf"/>
</dbReference>
<keyword evidence="5" id="KW-0143">Chaperone</keyword>
<evidence type="ECO:0000256" key="3">
    <source>
        <dbReference type="ARBA" id="ARBA00022764"/>
    </source>
</evidence>
<feature type="domain" description="PpiC" evidence="11">
    <location>
        <begin position="172"/>
        <end position="270"/>
    </location>
</feature>
<organism evidence="12 13">
    <name type="scientific">Acidiphilium rubrum</name>
    <dbReference type="NCBI Taxonomy" id="526"/>
    <lineage>
        <taxon>Bacteria</taxon>
        <taxon>Pseudomonadati</taxon>
        <taxon>Pseudomonadota</taxon>
        <taxon>Alphaproteobacteria</taxon>
        <taxon>Acetobacterales</taxon>
        <taxon>Acidocellaceae</taxon>
        <taxon>Acidiphilium</taxon>
    </lineage>
</organism>
<evidence type="ECO:0000256" key="4">
    <source>
        <dbReference type="ARBA" id="ARBA00023110"/>
    </source>
</evidence>
<gene>
    <name evidence="12" type="ORF">SAMN05421828_101268</name>
</gene>
<comment type="caution">
    <text evidence="12">The sequence shown here is derived from an EMBL/GenBank/DDBJ whole genome shotgun (WGS) entry which is preliminary data.</text>
</comment>
<dbReference type="Pfam" id="PF00639">
    <property type="entry name" value="Rotamase"/>
    <property type="match status" value="1"/>
</dbReference>
<dbReference type="EMBL" id="FTNE01000001">
    <property type="protein sequence ID" value="SIQ10013.1"/>
    <property type="molecule type" value="Genomic_DNA"/>
</dbReference>
<evidence type="ECO:0000256" key="7">
    <source>
        <dbReference type="ARBA" id="ARBA00030642"/>
    </source>
</evidence>
<evidence type="ECO:0000256" key="8">
    <source>
        <dbReference type="ARBA" id="ARBA00031484"/>
    </source>
</evidence>
<dbReference type="InterPro" id="IPR015391">
    <property type="entry name" value="SurA_N"/>
</dbReference>
<dbReference type="Pfam" id="PF09312">
    <property type="entry name" value="SurA_N"/>
    <property type="match status" value="1"/>
</dbReference>
<dbReference type="InterPro" id="IPR000297">
    <property type="entry name" value="PPIase_PpiC"/>
</dbReference>
<dbReference type="SUPFAM" id="SSF109998">
    <property type="entry name" value="Triger factor/SurA peptide-binding domain-like"/>
    <property type="match status" value="1"/>
</dbReference>
<dbReference type="Proteomes" id="UP000186308">
    <property type="component" value="Unassembled WGS sequence"/>
</dbReference>
<sequence length="427" mass="45525">MKSLRPYGFLLGLGAMVVASPGIARAQDARIAVVVNGTVITNQDVDARARLFALSAGLPPTSQTLEHLKPQITSELIDQALQLQAIEQNKIVVSQADIAAALARIDKANGLPPDGLQKKLEASGVPYSTLVGQFRTELGWTDVLKKKLGPDLRPTKEDVLAEQRAMKRELGETQYHIAEIFIPIERPSDEGNAKLFAQTVIKQLRNGAPFPVVAAQFSQSQSALTGGDRGWVEPDLLDPAVRAIVQRMPAGAISDPVRVAGGFEIVNLLGTRKFGEVKETILNIRQVFLPFPSPFQGGQPSPAQLAVLTHANALRGGLHDCDAVSAANAAVGNVRKADPGPVNLATVQPAAFQSLLSSLPIGQISQPLVSQHGVAMVMVCKRATSTTGLPSIPAIANILVQRRVALESQQLMDALHRNAVIERDQAS</sequence>
<accession>A0A8G2CHR8</accession>
<dbReference type="PROSITE" id="PS50198">
    <property type="entry name" value="PPIC_PPIASE_2"/>
    <property type="match status" value="1"/>
</dbReference>
<evidence type="ECO:0000313" key="13">
    <source>
        <dbReference type="Proteomes" id="UP000186308"/>
    </source>
</evidence>
<dbReference type="PANTHER" id="PTHR47637">
    <property type="entry name" value="CHAPERONE SURA"/>
    <property type="match status" value="1"/>
</dbReference>
<dbReference type="InterPro" id="IPR027304">
    <property type="entry name" value="Trigger_fact/SurA_dom_sf"/>
</dbReference>
<keyword evidence="3" id="KW-0574">Periplasm</keyword>
<feature type="signal peptide" evidence="10">
    <location>
        <begin position="1"/>
        <end position="26"/>
    </location>
</feature>
<dbReference type="GO" id="GO:0003755">
    <property type="term" value="F:peptidyl-prolyl cis-trans isomerase activity"/>
    <property type="evidence" value="ECO:0007669"/>
    <property type="project" value="UniProtKB-KW"/>
</dbReference>
<name>A0A8G2CHR8_ACIRU</name>
<keyword evidence="2 10" id="KW-0732">Signal</keyword>
<dbReference type="Gene3D" id="1.10.4030.10">
    <property type="entry name" value="Porin chaperone SurA, peptide-binding domain"/>
    <property type="match status" value="1"/>
</dbReference>
<evidence type="ECO:0000256" key="9">
    <source>
        <dbReference type="PROSITE-ProRule" id="PRU00278"/>
    </source>
</evidence>
<dbReference type="SUPFAM" id="SSF54534">
    <property type="entry name" value="FKBP-like"/>
    <property type="match status" value="2"/>
</dbReference>
<dbReference type="Gene3D" id="3.10.50.40">
    <property type="match status" value="1"/>
</dbReference>
<evidence type="ECO:0000256" key="6">
    <source>
        <dbReference type="ARBA" id="ARBA00023235"/>
    </source>
</evidence>
<evidence type="ECO:0000256" key="10">
    <source>
        <dbReference type="SAM" id="SignalP"/>
    </source>
</evidence>
<dbReference type="InterPro" id="IPR050280">
    <property type="entry name" value="OMP_Chaperone_SurA"/>
</dbReference>
<protein>
    <recommendedName>
        <fullName evidence="1">Parvulin-like PPIase</fullName>
    </recommendedName>
    <alternativeName>
        <fullName evidence="7">Peptidyl-prolyl cis-trans isomerase plp</fullName>
    </alternativeName>
    <alternativeName>
        <fullName evidence="8">Rotamase plp</fullName>
    </alternativeName>
</protein>
<keyword evidence="6 9" id="KW-0413">Isomerase</keyword>